<evidence type="ECO:0000256" key="7">
    <source>
        <dbReference type="ARBA" id="ARBA00023145"/>
    </source>
</evidence>
<evidence type="ECO:0000259" key="9">
    <source>
        <dbReference type="PROSITE" id="PS51695"/>
    </source>
</evidence>
<dbReference type="InterPro" id="IPR036852">
    <property type="entry name" value="Peptidase_S8/S53_dom_sf"/>
</dbReference>
<keyword evidence="6" id="KW-0106">Calcium</keyword>
<dbReference type="CDD" id="cd11377">
    <property type="entry name" value="Pro-peptidase_S53"/>
    <property type="match status" value="1"/>
</dbReference>
<dbReference type="InterPro" id="IPR015366">
    <property type="entry name" value="S53_propep"/>
</dbReference>
<dbReference type="OrthoDB" id="9798386at2"/>
<organism evidence="10 11">
    <name type="scientific">Stenomitos frigidus ULC18</name>
    <dbReference type="NCBI Taxonomy" id="2107698"/>
    <lineage>
        <taxon>Bacteria</taxon>
        <taxon>Bacillati</taxon>
        <taxon>Cyanobacteriota</taxon>
        <taxon>Cyanophyceae</taxon>
        <taxon>Leptolyngbyales</taxon>
        <taxon>Leptolyngbyaceae</taxon>
        <taxon>Stenomitos</taxon>
    </lineage>
</organism>
<keyword evidence="7" id="KW-0865">Zymogen</keyword>
<dbReference type="PROSITE" id="PS51695">
    <property type="entry name" value="SEDOLISIN"/>
    <property type="match status" value="1"/>
</dbReference>
<protein>
    <submittedName>
        <fullName evidence="10">Peptidase S53</fullName>
    </submittedName>
</protein>
<dbReference type="Pfam" id="PF09286">
    <property type="entry name" value="Pro-kuma_activ"/>
    <property type="match status" value="1"/>
</dbReference>
<dbReference type="PANTHER" id="PTHR14218">
    <property type="entry name" value="PROTEASE S8 TRIPEPTIDYL PEPTIDASE I CLN2"/>
    <property type="match status" value="1"/>
</dbReference>
<keyword evidence="2" id="KW-0645">Protease</keyword>
<dbReference type="GO" id="GO:0046872">
    <property type="term" value="F:metal ion binding"/>
    <property type="evidence" value="ECO:0007669"/>
    <property type="project" value="UniProtKB-KW"/>
</dbReference>
<dbReference type="RefSeq" id="WP_106258218.1">
    <property type="nucleotide sequence ID" value="NZ_CAWNSW010000045.1"/>
</dbReference>
<evidence type="ECO:0000256" key="4">
    <source>
        <dbReference type="ARBA" id="ARBA00022801"/>
    </source>
</evidence>
<proteinExistence type="predicted"/>
<dbReference type="Gene3D" id="3.40.50.200">
    <property type="entry name" value="Peptidase S8/S53 domain"/>
    <property type="match status" value="1"/>
</dbReference>
<evidence type="ECO:0000256" key="5">
    <source>
        <dbReference type="ARBA" id="ARBA00022825"/>
    </source>
</evidence>
<evidence type="ECO:0000256" key="8">
    <source>
        <dbReference type="SAM" id="MobiDB-lite"/>
    </source>
</evidence>
<dbReference type="SUPFAM" id="SSF52743">
    <property type="entry name" value="Subtilisin-like"/>
    <property type="match status" value="1"/>
</dbReference>
<reference evidence="11" key="1">
    <citation type="submission" date="2018-02" db="EMBL/GenBank/DDBJ databases">
        <authorList>
            <person name="Moore K."/>
            <person name="Momper L."/>
        </authorList>
    </citation>
    <scope>NUCLEOTIDE SEQUENCE [LARGE SCALE GENOMIC DNA]</scope>
    <source>
        <strain evidence="11">ULC18</strain>
    </source>
</reference>
<dbReference type="SMART" id="SM00944">
    <property type="entry name" value="Pro-kuma_activ"/>
    <property type="match status" value="1"/>
</dbReference>
<keyword evidence="3" id="KW-0479">Metal-binding</keyword>
<dbReference type="GO" id="GO:0006508">
    <property type="term" value="P:proteolysis"/>
    <property type="evidence" value="ECO:0007669"/>
    <property type="project" value="UniProtKB-KW"/>
</dbReference>
<dbReference type="PANTHER" id="PTHR14218:SF15">
    <property type="entry name" value="TRIPEPTIDYL-PEPTIDASE 1"/>
    <property type="match status" value="1"/>
</dbReference>
<evidence type="ECO:0000313" key="11">
    <source>
        <dbReference type="Proteomes" id="UP000239576"/>
    </source>
</evidence>
<dbReference type="GO" id="GO:0008240">
    <property type="term" value="F:tripeptidyl-peptidase activity"/>
    <property type="evidence" value="ECO:0007669"/>
    <property type="project" value="TreeGrafter"/>
</dbReference>
<dbReference type="SUPFAM" id="SSF54897">
    <property type="entry name" value="Protease propeptides/inhibitors"/>
    <property type="match status" value="1"/>
</dbReference>
<keyword evidence="4" id="KW-0378">Hydrolase</keyword>
<feature type="domain" description="Peptidase S53" evidence="9">
    <location>
        <begin position="176"/>
        <end position="523"/>
    </location>
</feature>
<evidence type="ECO:0000256" key="3">
    <source>
        <dbReference type="ARBA" id="ARBA00022723"/>
    </source>
</evidence>
<dbReference type="GO" id="GO:0004252">
    <property type="term" value="F:serine-type endopeptidase activity"/>
    <property type="evidence" value="ECO:0007669"/>
    <property type="project" value="InterPro"/>
</dbReference>
<dbReference type="AlphaFoldDB" id="A0A2T1E0E3"/>
<dbReference type="EMBL" id="PVWK01000111">
    <property type="protein sequence ID" value="PSB26202.1"/>
    <property type="molecule type" value="Genomic_DNA"/>
</dbReference>
<evidence type="ECO:0000256" key="2">
    <source>
        <dbReference type="ARBA" id="ARBA00022670"/>
    </source>
</evidence>
<dbReference type="Proteomes" id="UP000239576">
    <property type="component" value="Unassembled WGS sequence"/>
</dbReference>
<gene>
    <name evidence="10" type="ORF">C7B82_20500</name>
</gene>
<keyword evidence="11" id="KW-1185">Reference proteome</keyword>
<comment type="caution">
    <text evidence="10">The sequence shown here is derived from an EMBL/GenBank/DDBJ whole genome shotgun (WGS) entry which is preliminary data.</text>
</comment>
<evidence type="ECO:0000256" key="1">
    <source>
        <dbReference type="ARBA" id="ARBA00001913"/>
    </source>
</evidence>
<dbReference type="InterPro" id="IPR000209">
    <property type="entry name" value="Peptidase_S8/S53_dom"/>
</dbReference>
<name>A0A2T1E0E3_9CYAN</name>
<dbReference type="InterPro" id="IPR030400">
    <property type="entry name" value="Sedolisin_dom"/>
</dbReference>
<comment type="cofactor">
    <cofactor evidence="1">
        <name>Ca(2+)</name>
        <dbReference type="ChEBI" id="CHEBI:29108"/>
    </cofactor>
</comment>
<dbReference type="InterPro" id="IPR050819">
    <property type="entry name" value="Tripeptidyl-peptidase_I"/>
</dbReference>
<reference evidence="10 11" key="2">
    <citation type="submission" date="2018-03" db="EMBL/GenBank/DDBJ databases">
        <title>The ancient ancestry and fast evolution of plastids.</title>
        <authorList>
            <person name="Moore K.R."/>
            <person name="Magnabosco C."/>
            <person name="Momper L."/>
            <person name="Gold D.A."/>
            <person name="Bosak T."/>
            <person name="Fournier G.P."/>
        </authorList>
    </citation>
    <scope>NUCLEOTIDE SEQUENCE [LARGE SCALE GENOMIC DNA]</scope>
    <source>
        <strain evidence="10 11">ULC18</strain>
    </source>
</reference>
<evidence type="ECO:0000313" key="10">
    <source>
        <dbReference type="EMBL" id="PSB26202.1"/>
    </source>
</evidence>
<feature type="region of interest" description="Disordered" evidence="8">
    <location>
        <begin position="1"/>
        <end position="32"/>
    </location>
</feature>
<accession>A0A2T1E0E3</accession>
<keyword evidence="5" id="KW-0720">Serine protease</keyword>
<dbReference type="Pfam" id="PF00082">
    <property type="entry name" value="Peptidase_S8"/>
    <property type="match status" value="1"/>
</dbReference>
<evidence type="ECO:0000256" key="6">
    <source>
        <dbReference type="ARBA" id="ARBA00022837"/>
    </source>
</evidence>
<sequence length="525" mass="54955">MSSHHSHQPLPGSERTMLPGARQMGPVKPEEPMEVSVYLKARGSAKALEALANQLPGQRQHLSQAEFAAQQGADPDAIAKVEAFAHEHNLTIVDVNPARRVIVLAGTATMMSSAFQVELHYYEHPQGHFRGRTGTVQLPADLIPIVEGVFGLDDRPQARAHYRRLETRAAAQATTAYTPPQLAALYDFPTQLNGQGQSIAIIELGGGYRSSDLRAYFSRLGLPLPKVVSVSVDRGRNSPSTADSADGEVELDIQVAGAIAPAARLVVYFAPNSDRGFLDAVTTAIHDTRYRPSVISISWGGPESTWTAQALQAMDQAFQSAAALGVTVCCAAGDGGSSDGVTDGRAHVDFPASSPYALACGGTRLESANGQVTSEVVWNNTGKGATGGGISDVFALPAWQVGAGIPPSSNPDGRVGRGVPDVAGDADPETGYQIQVDGQLFVFGGTSAVSPLWAGLLALINQKLGKAVGYLNPVLYQQLAQTSVLRDVTSGNNGAYQANPGWDACTGLGSPDGAKLLQALTGTQL</sequence>
<dbReference type="CDD" id="cd04056">
    <property type="entry name" value="Peptidases_S53"/>
    <property type="match status" value="1"/>
</dbReference>